<evidence type="ECO:0000313" key="2">
    <source>
        <dbReference type="EMBL" id="CAB9496987.1"/>
    </source>
</evidence>
<keyword evidence="1" id="KW-1133">Transmembrane helix</keyword>
<dbReference type="AlphaFoldDB" id="A0A9N8D5W1"/>
<feature type="transmembrane region" description="Helical" evidence="1">
    <location>
        <begin position="480"/>
        <end position="505"/>
    </location>
</feature>
<keyword evidence="1" id="KW-0472">Membrane</keyword>
<feature type="transmembrane region" description="Helical" evidence="1">
    <location>
        <begin position="282"/>
        <end position="302"/>
    </location>
</feature>
<keyword evidence="1" id="KW-0812">Transmembrane</keyword>
<evidence type="ECO:0000313" key="3">
    <source>
        <dbReference type="Proteomes" id="UP001153069"/>
    </source>
</evidence>
<feature type="transmembrane region" description="Helical" evidence="1">
    <location>
        <begin position="403"/>
        <end position="425"/>
    </location>
</feature>
<gene>
    <name evidence="2" type="ORF">SEMRO_12_G009460.1</name>
</gene>
<dbReference type="EMBL" id="CAICTM010000012">
    <property type="protein sequence ID" value="CAB9496987.1"/>
    <property type="molecule type" value="Genomic_DNA"/>
</dbReference>
<name>A0A9N8D5W1_9STRA</name>
<keyword evidence="3" id="KW-1185">Reference proteome</keyword>
<sequence>MSMSSSAFGSLGCSFWSTQLNFTKPISARHYCLLGNDRYTAPTTVGDCNHIHENNGGAPNCHECLAWDGRSSRQCNYYKGRGQELGIVPPVAGYQDWSCPVGYESFADVHHLDIACPVHSVLLLEILPNTAMGALAAALEAETNYSTRSFYDFQVDTPDEVTRVFEARQCLTGVGGRGCGRHMIRMFAHHQEGLCSLEFVSGTGYKVRCLNGFQEDSSFLGGMQRQNCHTYNGLSCLEVMQLQPGALSKTDVIVVDGAGNGNRLYYEGLCDLHDWKGLSNPLALLVGAGIMLITLAPSLFCWRRGSSNIGPTFLVGLLSEALKNGAVVASILAVDWECLQQYGLFAPSENNAVFLPYTLIVFSLADTILAVIALFSKRDKKKLEDSFDQFKWRDHYSTCHRRFLTSSTIAVLGGLGGFMQLSLMLQGTVESSIGSSGSNLLSVAASWVFIISASIGGLFGSMMILYGVYTGKMWLAWKTYKILVGCVPGVVISVDLAVVLSPGWILETSNDVLHILLYAPALWKAYKTRQ</sequence>
<feature type="transmembrane region" description="Helical" evidence="1">
    <location>
        <begin position="445"/>
        <end position="468"/>
    </location>
</feature>
<feature type="transmembrane region" description="Helical" evidence="1">
    <location>
        <begin position="314"/>
        <end position="334"/>
    </location>
</feature>
<organism evidence="2 3">
    <name type="scientific">Seminavis robusta</name>
    <dbReference type="NCBI Taxonomy" id="568900"/>
    <lineage>
        <taxon>Eukaryota</taxon>
        <taxon>Sar</taxon>
        <taxon>Stramenopiles</taxon>
        <taxon>Ochrophyta</taxon>
        <taxon>Bacillariophyta</taxon>
        <taxon>Bacillariophyceae</taxon>
        <taxon>Bacillariophycidae</taxon>
        <taxon>Naviculales</taxon>
        <taxon>Naviculaceae</taxon>
        <taxon>Seminavis</taxon>
    </lineage>
</organism>
<proteinExistence type="predicted"/>
<accession>A0A9N8D5W1</accession>
<reference evidence="2" key="1">
    <citation type="submission" date="2020-06" db="EMBL/GenBank/DDBJ databases">
        <authorList>
            <consortium name="Plant Systems Biology data submission"/>
        </authorList>
    </citation>
    <scope>NUCLEOTIDE SEQUENCE</scope>
    <source>
        <strain evidence="2">D6</strain>
    </source>
</reference>
<feature type="transmembrane region" description="Helical" evidence="1">
    <location>
        <begin position="354"/>
        <end position="375"/>
    </location>
</feature>
<protein>
    <submittedName>
        <fullName evidence="2">Uncharacterized protein</fullName>
    </submittedName>
</protein>
<evidence type="ECO:0000256" key="1">
    <source>
        <dbReference type="SAM" id="Phobius"/>
    </source>
</evidence>
<dbReference type="Proteomes" id="UP001153069">
    <property type="component" value="Unassembled WGS sequence"/>
</dbReference>
<comment type="caution">
    <text evidence="2">The sequence shown here is derived from an EMBL/GenBank/DDBJ whole genome shotgun (WGS) entry which is preliminary data.</text>
</comment>